<proteinExistence type="predicted"/>
<dbReference type="InterPro" id="IPR050482">
    <property type="entry name" value="Sensor_HK_TwoCompSys"/>
</dbReference>
<protein>
    <recommendedName>
        <fullName evidence="2">histidine kinase</fullName>
        <ecNumber evidence="2">2.7.13.3</ecNumber>
    </recommendedName>
</protein>
<evidence type="ECO:0000256" key="4">
    <source>
        <dbReference type="ARBA" id="ARBA00022679"/>
    </source>
</evidence>
<dbReference type="Proteomes" id="UP001589647">
    <property type="component" value="Unassembled WGS sequence"/>
</dbReference>
<name>A0ABV5ITP8_9ACTN</name>
<evidence type="ECO:0000259" key="11">
    <source>
        <dbReference type="SMART" id="SM00387"/>
    </source>
</evidence>
<dbReference type="GO" id="GO:0016301">
    <property type="term" value="F:kinase activity"/>
    <property type="evidence" value="ECO:0007669"/>
    <property type="project" value="UniProtKB-KW"/>
</dbReference>
<evidence type="ECO:0000313" key="12">
    <source>
        <dbReference type="EMBL" id="MFB9207917.1"/>
    </source>
</evidence>
<evidence type="ECO:0000256" key="7">
    <source>
        <dbReference type="ARBA" id="ARBA00022840"/>
    </source>
</evidence>
<feature type="transmembrane region" description="Helical" evidence="10">
    <location>
        <begin position="101"/>
        <end position="121"/>
    </location>
</feature>
<sequence>MSGGAGAVASRLAVTLGRALLAVLRPFTLALLTGSADPPPRPRSRWLMMPVPRWLARLVPVKTFSLVQVAELVLAVELFGVTLSTAQEWNDQAALTPGDPLPVWGGFVLLTGLAAGLPVALRNRWPLAAWRVAIVLAPVAVCTDLTIGRDEGYAPYPMTVGVAFLLALYSVGVRCDRRIVLGAGVVTALFLWAADGDSMPVVGGLAAVVLLFGHNVRARRNATARLIQEERRTRQAEGAQAVLEERARIARELHDVVAHHMSVIAIQAEAVPLKAAGDPTQLEAGLAEIRALSLEAITELRQVLGVLRDKDGRTDTAPQPGLDRLEELVANARNAGLAVVVRQRRPVGGLPPAVGLSAYRIVQESLSNAMRHAPGSSVTVEITRDDATLRLRVANGLGLSPAATPGAGQGLVGMRERAALLGGTLDAGPARGGGYQVSAVLPIEEQPTGEQPIEKQPTGKQPTGKAAEEREGRA</sequence>
<evidence type="ECO:0000256" key="8">
    <source>
        <dbReference type="ARBA" id="ARBA00023012"/>
    </source>
</evidence>
<keyword evidence="8" id="KW-0902">Two-component regulatory system</keyword>
<keyword evidence="3" id="KW-0597">Phosphoprotein</keyword>
<feature type="transmembrane region" description="Helical" evidence="10">
    <location>
        <begin position="200"/>
        <end position="216"/>
    </location>
</feature>
<dbReference type="SUPFAM" id="SSF55874">
    <property type="entry name" value="ATPase domain of HSP90 chaperone/DNA topoisomerase II/histidine kinase"/>
    <property type="match status" value="1"/>
</dbReference>
<dbReference type="Gene3D" id="3.30.565.10">
    <property type="entry name" value="Histidine kinase-like ATPase, C-terminal domain"/>
    <property type="match status" value="1"/>
</dbReference>
<evidence type="ECO:0000313" key="13">
    <source>
        <dbReference type="Proteomes" id="UP001589647"/>
    </source>
</evidence>
<keyword evidence="13" id="KW-1185">Reference proteome</keyword>
<dbReference type="CDD" id="cd16917">
    <property type="entry name" value="HATPase_UhpB-NarQ-NarX-like"/>
    <property type="match status" value="1"/>
</dbReference>
<feature type="region of interest" description="Disordered" evidence="9">
    <location>
        <begin position="441"/>
        <end position="474"/>
    </location>
</feature>
<dbReference type="InterPro" id="IPR011712">
    <property type="entry name" value="Sig_transdc_His_kin_sub3_dim/P"/>
</dbReference>
<dbReference type="EMBL" id="JBHMEI010000067">
    <property type="protein sequence ID" value="MFB9207917.1"/>
    <property type="molecule type" value="Genomic_DNA"/>
</dbReference>
<comment type="caution">
    <text evidence="12">The sequence shown here is derived from an EMBL/GenBank/DDBJ whole genome shotgun (WGS) entry which is preliminary data.</text>
</comment>
<comment type="catalytic activity">
    <reaction evidence="1">
        <text>ATP + protein L-histidine = ADP + protein N-phospho-L-histidine.</text>
        <dbReference type="EC" id="2.7.13.3"/>
    </reaction>
</comment>
<gene>
    <name evidence="12" type="ORF">ACFFV7_42520</name>
</gene>
<keyword evidence="4" id="KW-0808">Transferase</keyword>
<evidence type="ECO:0000256" key="5">
    <source>
        <dbReference type="ARBA" id="ARBA00022741"/>
    </source>
</evidence>
<dbReference type="PANTHER" id="PTHR24421">
    <property type="entry name" value="NITRATE/NITRITE SENSOR PROTEIN NARX-RELATED"/>
    <property type="match status" value="1"/>
</dbReference>
<dbReference type="Gene3D" id="1.20.5.1930">
    <property type="match status" value="1"/>
</dbReference>
<organism evidence="12 13">
    <name type="scientific">Nonomuraea spiralis</name>
    <dbReference type="NCBI Taxonomy" id="46182"/>
    <lineage>
        <taxon>Bacteria</taxon>
        <taxon>Bacillati</taxon>
        <taxon>Actinomycetota</taxon>
        <taxon>Actinomycetes</taxon>
        <taxon>Streptosporangiales</taxon>
        <taxon>Streptosporangiaceae</taxon>
        <taxon>Nonomuraea</taxon>
    </lineage>
</organism>
<feature type="transmembrane region" description="Helical" evidence="10">
    <location>
        <begin position="54"/>
        <end position="81"/>
    </location>
</feature>
<keyword evidence="6 12" id="KW-0418">Kinase</keyword>
<evidence type="ECO:0000256" key="1">
    <source>
        <dbReference type="ARBA" id="ARBA00000085"/>
    </source>
</evidence>
<dbReference type="InterPro" id="IPR003594">
    <property type="entry name" value="HATPase_dom"/>
</dbReference>
<dbReference type="SMART" id="SM00387">
    <property type="entry name" value="HATPase_c"/>
    <property type="match status" value="1"/>
</dbReference>
<dbReference type="InterPro" id="IPR036890">
    <property type="entry name" value="HATPase_C_sf"/>
</dbReference>
<feature type="transmembrane region" description="Helical" evidence="10">
    <location>
        <begin position="178"/>
        <end position="194"/>
    </location>
</feature>
<reference evidence="12 13" key="1">
    <citation type="submission" date="2024-09" db="EMBL/GenBank/DDBJ databases">
        <authorList>
            <person name="Sun Q."/>
            <person name="Mori K."/>
        </authorList>
    </citation>
    <scope>NUCLEOTIDE SEQUENCE [LARGE SCALE GENOMIC DNA]</scope>
    <source>
        <strain evidence="12 13">CCM 3426</strain>
    </source>
</reference>
<keyword evidence="10" id="KW-0472">Membrane</keyword>
<evidence type="ECO:0000256" key="9">
    <source>
        <dbReference type="SAM" id="MobiDB-lite"/>
    </source>
</evidence>
<dbReference type="PANTHER" id="PTHR24421:SF10">
    <property type="entry name" value="NITRATE_NITRITE SENSOR PROTEIN NARQ"/>
    <property type="match status" value="1"/>
</dbReference>
<feature type="transmembrane region" description="Helical" evidence="10">
    <location>
        <begin position="153"/>
        <end position="171"/>
    </location>
</feature>
<evidence type="ECO:0000256" key="3">
    <source>
        <dbReference type="ARBA" id="ARBA00022553"/>
    </source>
</evidence>
<feature type="domain" description="Histidine kinase/HSP90-like ATPase" evidence="11">
    <location>
        <begin position="353"/>
        <end position="445"/>
    </location>
</feature>
<dbReference type="Pfam" id="PF02518">
    <property type="entry name" value="HATPase_c"/>
    <property type="match status" value="1"/>
</dbReference>
<keyword evidence="10" id="KW-1133">Transmembrane helix</keyword>
<accession>A0ABV5ITP8</accession>
<evidence type="ECO:0000256" key="2">
    <source>
        <dbReference type="ARBA" id="ARBA00012438"/>
    </source>
</evidence>
<keyword evidence="10" id="KW-0812">Transmembrane</keyword>
<dbReference type="EC" id="2.7.13.3" evidence="2"/>
<evidence type="ECO:0000256" key="10">
    <source>
        <dbReference type="SAM" id="Phobius"/>
    </source>
</evidence>
<feature type="transmembrane region" description="Helical" evidence="10">
    <location>
        <begin position="128"/>
        <end position="147"/>
    </location>
</feature>
<keyword evidence="7" id="KW-0067">ATP-binding</keyword>
<keyword evidence="5" id="KW-0547">Nucleotide-binding</keyword>
<dbReference type="Pfam" id="PF07730">
    <property type="entry name" value="HisKA_3"/>
    <property type="match status" value="1"/>
</dbReference>
<evidence type="ECO:0000256" key="6">
    <source>
        <dbReference type="ARBA" id="ARBA00022777"/>
    </source>
</evidence>